<comment type="caution">
    <text evidence="1">The sequence shown here is derived from an EMBL/GenBank/DDBJ whole genome shotgun (WGS) entry which is preliminary data.</text>
</comment>
<dbReference type="EMBL" id="BQNB010010357">
    <property type="protein sequence ID" value="GJS76192.1"/>
    <property type="molecule type" value="Genomic_DNA"/>
</dbReference>
<gene>
    <name evidence="1" type="ORF">Tco_0726073</name>
</gene>
<reference evidence="1" key="2">
    <citation type="submission" date="2022-01" db="EMBL/GenBank/DDBJ databases">
        <authorList>
            <person name="Yamashiro T."/>
            <person name="Shiraishi A."/>
            <person name="Satake H."/>
            <person name="Nakayama K."/>
        </authorList>
    </citation>
    <scope>NUCLEOTIDE SEQUENCE</scope>
</reference>
<evidence type="ECO:0000313" key="1">
    <source>
        <dbReference type="EMBL" id="GJS76192.1"/>
    </source>
</evidence>
<proteinExistence type="predicted"/>
<sequence>MISSSRADIPGSTSVVESAEASLAPKNVGPPAACCASLCISPTTGVGGEGWLGLLSLVELDLVSFFDWPVWDLDASVVDLDVCFEDHFLLSPLLAPCFLPWGTSSVCEEGFRALESTCTSKFQMAFMWSVEWTVLQAVIPISPLTPLVGEDIQTLESSKECNFIVGGESDLIKGDEVFNDNDSAILSGEGF</sequence>
<dbReference type="Proteomes" id="UP001151760">
    <property type="component" value="Unassembled WGS sequence"/>
</dbReference>
<organism evidence="1 2">
    <name type="scientific">Tanacetum coccineum</name>
    <dbReference type="NCBI Taxonomy" id="301880"/>
    <lineage>
        <taxon>Eukaryota</taxon>
        <taxon>Viridiplantae</taxon>
        <taxon>Streptophyta</taxon>
        <taxon>Embryophyta</taxon>
        <taxon>Tracheophyta</taxon>
        <taxon>Spermatophyta</taxon>
        <taxon>Magnoliopsida</taxon>
        <taxon>eudicotyledons</taxon>
        <taxon>Gunneridae</taxon>
        <taxon>Pentapetalae</taxon>
        <taxon>asterids</taxon>
        <taxon>campanulids</taxon>
        <taxon>Asterales</taxon>
        <taxon>Asteraceae</taxon>
        <taxon>Asteroideae</taxon>
        <taxon>Anthemideae</taxon>
        <taxon>Anthemidinae</taxon>
        <taxon>Tanacetum</taxon>
    </lineage>
</organism>
<accession>A0ABQ4YGX0</accession>
<keyword evidence="2" id="KW-1185">Reference proteome</keyword>
<reference evidence="1" key="1">
    <citation type="journal article" date="2022" name="Int. J. Mol. Sci.">
        <title>Draft Genome of Tanacetum Coccineum: Genomic Comparison of Closely Related Tanacetum-Family Plants.</title>
        <authorList>
            <person name="Yamashiro T."/>
            <person name="Shiraishi A."/>
            <person name="Nakayama K."/>
            <person name="Satake H."/>
        </authorList>
    </citation>
    <scope>NUCLEOTIDE SEQUENCE</scope>
</reference>
<evidence type="ECO:0000313" key="2">
    <source>
        <dbReference type="Proteomes" id="UP001151760"/>
    </source>
</evidence>
<protein>
    <submittedName>
        <fullName evidence="1">Uncharacterized protein</fullName>
    </submittedName>
</protein>
<name>A0ABQ4YGX0_9ASTR</name>